<dbReference type="OMA" id="YRVYHNA"/>
<sequence length="330" mass="38193">MAFHQIPFTIFFLALGLAAGVDLYCPPFWTRFGDNCYRFFGPPKTWLAAEEHCQEFFTRNGQGHLASIHSSAENNLLIKMWETSLVPNEEFLGGHVWLGFNDRSMEETFAWSDETHFHYEAWLDGQPDDAGGREDCGAFWRTHNRVGWNDDRCEVTLPYLCKMPKETSVEAIGLAAGVDLDCPPFWTRFRHDCYRFFGPPKTWQAAEEHCREFFTRNGQGHLASIFTSEENDFVLQMWQTSLVPNGDRSLGQHVWLGFNDRLTEGTFTWSNGMPFTFEAWQYWQPDDAGDEKDCGTLWKTDDQVGWNDNPCGQSGPYLCKMRSNMHRGYY</sequence>
<evidence type="ECO:0000313" key="5">
    <source>
        <dbReference type="RefSeq" id="XP_022106461.1"/>
    </source>
</evidence>
<dbReference type="Pfam" id="PF00059">
    <property type="entry name" value="Lectin_C"/>
    <property type="match status" value="2"/>
</dbReference>
<dbReference type="OrthoDB" id="418245at2759"/>
<dbReference type="AlphaFoldDB" id="A0A8B7ZSN0"/>
<feature type="domain" description="C-type lectin" evidence="3">
    <location>
        <begin position="32"/>
        <end position="162"/>
    </location>
</feature>
<evidence type="ECO:0000256" key="2">
    <source>
        <dbReference type="SAM" id="SignalP"/>
    </source>
</evidence>
<keyword evidence="1" id="KW-1015">Disulfide bond</keyword>
<dbReference type="SMART" id="SM00034">
    <property type="entry name" value="CLECT"/>
    <property type="match status" value="2"/>
</dbReference>
<dbReference type="SUPFAM" id="SSF56436">
    <property type="entry name" value="C-type lectin-like"/>
    <property type="match status" value="2"/>
</dbReference>
<evidence type="ECO:0000313" key="4">
    <source>
        <dbReference type="Proteomes" id="UP000694845"/>
    </source>
</evidence>
<organism evidence="4 5">
    <name type="scientific">Acanthaster planci</name>
    <name type="common">Crown-of-thorns starfish</name>
    <dbReference type="NCBI Taxonomy" id="133434"/>
    <lineage>
        <taxon>Eukaryota</taxon>
        <taxon>Metazoa</taxon>
        <taxon>Echinodermata</taxon>
        <taxon>Eleutherozoa</taxon>
        <taxon>Asterozoa</taxon>
        <taxon>Asteroidea</taxon>
        <taxon>Valvatacea</taxon>
        <taxon>Valvatida</taxon>
        <taxon>Acanthasteridae</taxon>
        <taxon>Acanthaster</taxon>
    </lineage>
</organism>
<dbReference type="InterPro" id="IPR016187">
    <property type="entry name" value="CTDL_fold"/>
</dbReference>
<dbReference type="InterPro" id="IPR018378">
    <property type="entry name" value="C-type_lectin_CS"/>
</dbReference>
<accession>A0A8B7ZSN0</accession>
<dbReference type="PANTHER" id="PTHR22803">
    <property type="entry name" value="MANNOSE, PHOSPHOLIPASE, LECTIN RECEPTOR RELATED"/>
    <property type="match status" value="1"/>
</dbReference>
<gene>
    <name evidence="5" type="primary">LOC110987745</name>
</gene>
<feature type="domain" description="C-type lectin" evidence="3">
    <location>
        <begin position="189"/>
        <end position="320"/>
    </location>
</feature>
<dbReference type="KEGG" id="aplc:110987745"/>
<dbReference type="Proteomes" id="UP000694845">
    <property type="component" value="Unplaced"/>
</dbReference>
<evidence type="ECO:0000259" key="3">
    <source>
        <dbReference type="PROSITE" id="PS50041"/>
    </source>
</evidence>
<dbReference type="RefSeq" id="XP_022106461.1">
    <property type="nucleotide sequence ID" value="XM_022250769.1"/>
</dbReference>
<dbReference type="GeneID" id="110987745"/>
<dbReference type="PROSITE" id="PS00615">
    <property type="entry name" value="C_TYPE_LECTIN_1"/>
    <property type="match status" value="2"/>
</dbReference>
<dbReference type="InterPro" id="IPR001304">
    <property type="entry name" value="C-type_lectin-like"/>
</dbReference>
<keyword evidence="4" id="KW-1185">Reference proteome</keyword>
<reference evidence="5" key="1">
    <citation type="submission" date="2025-08" db="UniProtKB">
        <authorList>
            <consortium name="RefSeq"/>
        </authorList>
    </citation>
    <scope>IDENTIFICATION</scope>
</reference>
<dbReference type="InterPro" id="IPR016186">
    <property type="entry name" value="C-type_lectin-like/link_sf"/>
</dbReference>
<proteinExistence type="predicted"/>
<feature type="chain" id="PRO_5034350048" evidence="2">
    <location>
        <begin position="19"/>
        <end position="330"/>
    </location>
</feature>
<keyword evidence="2" id="KW-0732">Signal</keyword>
<protein>
    <submittedName>
        <fullName evidence="5">C-type mannose receptor 2-like</fullName>
    </submittedName>
</protein>
<evidence type="ECO:0000256" key="1">
    <source>
        <dbReference type="ARBA" id="ARBA00023157"/>
    </source>
</evidence>
<dbReference type="Gene3D" id="3.10.100.10">
    <property type="entry name" value="Mannose-Binding Protein A, subunit A"/>
    <property type="match status" value="2"/>
</dbReference>
<name>A0A8B7ZSN0_ACAPL</name>
<feature type="signal peptide" evidence="2">
    <location>
        <begin position="1"/>
        <end position="18"/>
    </location>
</feature>
<dbReference type="PROSITE" id="PS50041">
    <property type="entry name" value="C_TYPE_LECTIN_2"/>
    <property type="match status" value="2"/>
</dbReference>
<dbReference type="InterPro" id="IPR050111">
    <property type="entry name" value="C-type_lectin/snaclec_domain"/>
</dbReference>